<dbReference type="Pfam" id="PF12079">
    <property type="entry name" value="DUF3558"/>
    <property type="match status" value="1"/>
</dbReference>
<reference evidence="2" key="1">
    <citation type="submission" date="2022-10" db="EMBL/GenBank/DDBJ databases">
        <title>The complete genomes of actinobacterial strains from the NBC collection.</title>
        <authorList>
            <person name="Joergensen T.S."/>
            <person name="Alvarez Arevalo M."/>
            <person name="Sterndorff E.B."/>
            <person name="Faurdal D."/>
            <person name="Vuksanovic O."/>
            <person name="Mourched A.-S."/>
            <person name="Charusanti P."/>
            <person name="Shaw S."/>
            <person name="Blin K."/>
            <person name="Weber T."/>
        </authorList>
    </citation>
    <scope>NUCLEOTIDE SEQUENCE</scope>
    <source>
        <strain evidence="2">NBC_01482</strain>
    </source>
</reference>
<keyword evidence="3" id="KW-1185">Reference proteome</keyword>
<evidence type="ECO:0000313" key="3">
    <source>
        <dbReference type="Proteomes" id="UP001432062"/>
    </source>
</evidence>
<evidence type="ECO:0000313" key="2">
    <source>
        <dbReference type="EMBL" id="WUV43911.1"/>
    </source>
</evidence>
<accession>A0ABZ1YPN0</accession>
<dbReference type="EMBL" id="CP109441">
    <property type="protein sequence ID" value="WUV43911.1"/>
    <property type="molecule type" value="Genomic_DNA"/>
</dbReference>
<proteinExistence type="predicted"/>
<feature type="signal peptide" evidence="1">
    <location>
        <begin position="1"/>
        <end position="22"/>
    </location>
</feature>
<keyword evidence="1" id="KW-0732">Signal</keyword>
<gene>
    <name evidence="2" type="ORF">OG563_32550</name>
</gene>
<sequence>MAHRLKLMLLAAAVLPGLVACGSSTSGSPTASSETSAAQVKLFDPCTQIPDSALTAAGVDPATKESGIAGVHQSGWEICNWKGTKYYVTVFSTGRNVAEFEHKEGNVDFQDVTVAGRKGRQFKVAGASKDLGCDVLFPAAQGVLQLRVLNKASLDNPEDPCVELYRVGDSIVPVLPQ</sequence>
<feature type="chain" id="PRO_5045191628" evidence="1">
    <location>
        <begin position="23"/>
        <end position="177"/>
    </location>
</feature>
<dbReference type="PROSITE" id="PS51257">
    <property type="entry name" value="PROKAR_LIPOPROTEIN"/>
    <property type="match status" value="1"/>
</dbReference>
<evidence type="ECO:0000256" key="1">
    <source>
        <dbReference type="SAM" id="SignalP"/>
    </source>
</evidence>
<protein>
    <submittedName>
        <fullName evidence="2">DUF3558 domain-containing protein</fullName>
    </submittedName>
</protein>
<name>A0ABZ1YPN0_9NOCA</name>
<organism evidence="2 3">
    <name type="scientific">Nocardia vinacea</name>
    <dbReference type="NCBI Taxonomy" id="96468"/>
    <lineage>
        <taxon>Bacteria</taxon>
        <taxon>Bacillati</taxon>
        <taxon>Actinomycetota</taxon>
        <taxon>Actinomycetes</taxon>
        <taxon>Mycobacteriales</taxon>
        <taxon>Nocardiaceae</taxon>
        <taxon>Nocardia</taxon>
    </lineage>
</organism>
<dbReference type="Proteomes" id="UP001432062">
    <property type="component" value="Chromosome"/>
</dbReference>
<dbReference type="RefSeq" id="WP_329406537.1">
    <property type="nucleotide sequence ID" value="NZ_CP109441.1"/>
</dbReference>
<dbReference type="InterPro" id="IPR024520">
    <property type="entry name" value="DUF3558"/>
</dbReference>